<dbReference type="Proteomes" id="UP001208570">
    <property type="component" value="Unassembled WGS sequence"/>
</dbReference>
<comment type="caution">
    <text evidence="13">The sequence shown here is derived from an EMBL/GenBank/DDBJ whole genome shotgun (WGS) entry which is preliminary data.</text>
</comment>
<dbReference type="Pfam" id="PF07690">
    <property type="entry name" value="MFS_1"/>
    <property type="match status" value="1"/>
</dbReference>
<evidence type="ECO:0000313" key="14">
    <source>
        <dbReference type="Proteomes" id="UP001208570"/>
    </source>
</evidence>
<dbReference type="Gene3D" id="1.20.1250.20">
    <property type="entry name" value="MFS general substrate transporter like domains"/>
    <property type="match status" value="2"/>
</dbReference>
<feature type="domain" description="Major facilitator superfamily (MFS) profile" evidence="12">
    <location>
        <begin position="1"/>
        <end position="448"/>
    </location>
</feature>
<reference evidence="13" key="1">
    <citation type="journal article" date="2023" name="Mol. Biol. Evol.">
        <title>Third-Generation Sequencing Reveals the Adaptive Role of the Epigenome in Three Deep-Sea Polychaetes.</title>
        <authorList>
            <person name="Perez M."/>
            <person name="Aroh O."/>
            <person name="Sun Y."/>
            <person name="Lan Y."/>
            <person name="Juniper S.K."/>
            <person name="Young C.R."/>
            <person name="Angers B."/>
            <person name="Qian P.Y."/>
        </authorList>
    </citation>
    <scope>NUCLEOTIDE SEQUENCE</scope>
    <source>
        <strain evidence="13">P08H-3</strain>
    </source>
</reference>
<feature type="transmembrane region" description="Helical" evidence="11">
    <location>
        <begin position="100"/>
        <end position="122"/>
    </location>
</feature>
<feature type="transmembrane region" description="Helical" evidence="11">
    <location>
        <begin position="193"/>
        <end position="214"/>
    </location>
</feature>
<dbReference type="InterPro" id="IPR011701">
    <property type="entry name" value="MFS"/>
</dbReference>
<dbReference type="PROSITE" id="PS50850">
    <property type="entry name" value="MFS"/>
    <property type="match status" value="1"/>
</dbReference>
<accession>A0AAD9IYN0</accession>
<feature type="transmembrane region" description="Helical" evidence="11">
    <location>
        <begin position="70"/>
        <end position="88"/>
    </location>
</feature>
<evidence type="ECO:0000256" key="9">
    <source>
        <dbReference type="ARBA" id="ARBA00042039"/>
    </source>
</evidence>
<evidence type="ECO:0000256" key="4">
    <source>
        <dbReference type="ARBA" id="ARBA00022597"/>
    </source>
</evidence>
<comment type="similarity">
    <text evidence="2">Belongs to the major facilitator superfamily. Organophosphate:Pi antiporter (OPA) (TC 2.A.1.4) family.</text>
</comment>
<keyword evidence="3" id="KW-0813">Transport</keyword>
<feature type="transmembrane region" description="Helical" evidence="11">
    <location>
        <begin position="321"/>
        <end position="342"/>
    </location>
</feature>
<dbReference type="EMBL" id="JAODUP010000845">
    <property type="protein sequence ID" value="KAK2143386.1"/>
    <property type="molecule type" value="Genomic_DNA"/>
</dbReference>
<feature type="transmembrane region" description="Helical" evidence="11">
    <location>
        <begin position="348"/>
        <end position="370"/>
    </location>
</feature>
<gene>
    <name evidence="13" type="ORF">LSH36_845g01012</name>
</gene>
<evidence type="ECO:0000256" key="6">
    <source>
        <dbReference type="ARBA" id="ARBA00022989"/>
    </source>
</evidence>
<evidence type="ECO:0000256" key="5">
    <source>
        <dbReference type="ARBA" id="ARBA00022692"/>
    </source>
</evidence>
<keyword evidence="6 11" id="KW-1133">Transmembrane helix</keyword>
<proteinExistence type="inferred from homology"/>
<dbReference type="InterPro" id="IPR036259">
    <property type="entry name" value="MFS_trans_sf"/>
</dbReference>
<feature type="region of interest" description="Disordered" evidence="10">
    <location>
        <begin position="235"/>
        <end position="259"/>
    </location>
</feature>
<evidence type="ECO:0000256" key="7">
    <source>
        <dbReference type="ARBA" id="ARBA00023136"/>
    </source>
</evidence>
<evidence type="ECO:0000256" key="10">
    <source>
        <dbReference type="SAM" id="MobiDB-lite"/>
    </source>
</evidence>
<organism evidence="13 14">
    <name type="scientific">Paralvinella palmiformis</name>
    <dbReference type="NCBI Taxonomy" id="53620"/>
    <lineage>
        <taxon>Eukaryota</taxon>
        <taxon>Metazoa</taxon>
        <taxon>Spiralia</taxon>
        <taxon>Lophotrochozoa</taxon>
        <taxon>Annelida</taxon>
        <taxon>Polychaeta</taxon>
        <taxon>Sedentaria</taxon>
        <taxon>Canalipalpata</taxon>
        <taxon>Terebellida</taxon>
        <taxon>Terebelliformia</taxon>
        <taxon>Alvinellidae</taxon>
        <taxon>Paralvinella</taxon>
    </lineage>
</organism>
<dbReference type="AlphaFoldDB" id="A0AAD9IYN0"/>
<keyword evidence="14" id="KW-1185">Reference proteome</keyword>
<keyword evidence="4" id="KW-0762">Sugar transport</keyword>
<dbReference type="PIRSF" id="PIRSF002808">
    <property type="entry name" value="Hexose_phosphate_transp"/>
    <property type="match status" value="1"/>
</dbReference>
<comment type="subcellular location">
    <subcellularLocation>
        <location evidence="1">Membrane</location>
        <topology evidence="1">Multi-pass membrane protein</topology>
    </subcellularLocation>
</comment>
<feature type="compositionally biased region" description="Polar residues" evidence="10">
    <location>
        <begin position="241"/>
        <end position="251"/>
    </location>
</feature>
<dbReference type="InterPro" id="IPR020846">
    <property type="entry name" value="MFS_dom"/>
</dbReference>
<evidence type="ECO:0000256" key="2">
    <source>
        <dbReference type="ARBA" id="ARBA00009598"/>
    </source>
</evidence>
<dbReference type="InterPro" id="IPR000849">
    <property type="entry name" value="Sugar_P_transporter"/>
</dbReference>
<protein>
    <recommendedName>
        <fullName evidence="8">Sugar phosphate exchanger 3</fullName>
    </recommendedName>
    <alternativeName>
        <fullName evidence="9">Solute carrier family 37 member 3</fullName>
    </alternativeName>
</protein>
<feature type="transmembrane region" description="Helical" evidence="11">
    <location>
        <begin position="168"/>
        <end position="187"/>
    </location>
</feature>
<sequence length="464" mass="49721">MQRLRPAFIHFDLACTCCSESILNPSNCSVPLQPGNQSSLFRTFDLTDVVQNGTTHCGWAPFDGKDGNELLGYMDIAFLFPYALGMFISGHIAERVSLRYFLSAGMLMSGTTVALFGLAAYWKIHHVAYFLAVQILGGFAQSTGWPTVVTCVANWFGKGKRGLIMGLWNSHTSFGNIIGSLIAGGFAEDEWGLSFIVPGAIIAALGIFVFFFLVPHPHDVGCVLESDQREIIARHTRSSDISDSGNIQQEGSPLLNEDVGTPTPETKAITFCAALKIPKNNSCANLIPAQFNAEISADLSTVFDFGGIIGGVIAGVLSDKLIGRATMCNIMLLIAAPMLFVYEGYRKASIAVNITLLFICGFLVNGPYALITTAVSADLGTHSCLHGNAKALATVTAIIDGTGSLGAAVGPLLAGLFSSKSWHDVFYMLIAADFIALLLLMRLVKKEIQKSCSSETRAIHTEEI</sequence>
<evidence type="ECO:0000256" key="1">
    <source>
        <dbReference type="ARBA" id="ARBA00004141"/>
    </source>
</evidence>
<evidence type="ECO:0000256" key="3">
    <source>
        <dbReference type="ARBA" id="ARBA00022448"/>
    </source>
</evidence>
<evidence type="ECO:0000313" key="13">
    <source>
        <dbReference type="EMBL" id="KAK2143386.1"/>
    </source>
</evidence>
<feature type="transmembrane region" description="Helical" evidence="11">
    <location>
        <begin position="425"/>
        <end position="444"/>
    </location>
</feature>
<dbReference type="GO" id="GO:0022857">
    <property type="term" value="F:transmembrane transporter activity"/>
    <property type="evidence" value="ECO:0007669"/>
    <property type="project" value="InterPro"/>
</dbReference>
<evidence type="ECO:0000259" key="12">
    <source>
        <dbReference type="PROSITE" id="PS50850"/>
    </source>
</evidence>
<keyword evidence="7 11" id="KW-0472">Membrane</keyword>
<dbReference type="GO" id="GO:0016020">
    <property type="term" value="C:membrane"/>
    <property type="evidence" value="ECO:0007669"/>
    <property type="project" value="UniProtKB-SubCell"/>
</dbReference>
<dbReference type="PANTHER" id="PTHR43184:SF12">
    <property type="entry name" value="SUGAR PHOSPHATE EXCHANGER 3"/>
    <property type="match status" value="1"/>
</dbReference>
<dbReference type="SUPFAM" id="SSF103473">
    <property type="entry name" value="MFS general substrate transporter"/>
    <property type="match status" value="1"/>
</dbReference>
<evidence type="ECO:0000256" key="8">
    <source>
        <dbReference type="ARBA" id="ARBA00041091"/>
    </source>
</evidence>
<keyword evidence="5 11" id="KW-0812">Transmembrane</keyword>
<evidence type="ECO:0000256" key="11">
    <source>
        <dbReference type="SAM" id="Phobius"/>
    </source>
</evidence>
<dbReference type="PANTHER" id="PTHR43184">
    <property type="entry name" value="MAJOR FACILITATOR SUPERFAMILY TRANSPORTER 16, ISOFORM B"/>
    <property type="match status" value="1"/>
</dbReference>
<name>A0AAD9IYN0_9ANNE</name>
<feature type="transmembrane region" description="Helical" evidence="11">
    <location>
        <begin position="128"/>
        <end position="156"/>
    </location>
</feature>